<sequence length="58" mass="6684">MLDDYSSDIVRVVEVQPPRFYIPARGRSEEALDVAARFQSTMLGLRWMSNQAFHPART</sequence>
<protein>
    <submittedName>
        <fullName evidence="1">Uncharacterized protein</fullName>
    </submittedName>
</protein>
<dbReference type="EMBL" id="WSZM01000092">
    <property type="protein sequence ID" value="KAF4043053.1"/>
    <property type="molecule type" value="Genomic_DNA"/>
</dbReference>
<evidence type="ECO:0000313" key="2">
    <source>
        <dbReference type="Proteomes" id="UP000602510"/>
    </source>
</evidence>
<dbReference type="AlphaFoldDB" id="A0A833WIJ3"/>
<accession>A0A833WIJ3</accession>
<dbReference type="Proteomes" id="UP000602510">
    <property type="component" value="Unassembled WGS sequence"/>
</dbReference>
<gene>
    <name evidence="1" type="ORF">GN244_ATG04526</name>
</gene>
<proteinExistence type="predicted"/>
<reference evidence="1" key="1">
    <citation type="submission" date="2020-04" db="EMBL/GenBank/DDBJ databases">
        <title>Hybrid Assembly of Korean Phytophthora infestans isolates.</title>
        <authorList>
            <person name="Prokchorchik M."/>
            <person name="Lee Y."/>
            <person name="Seo J."/>
            <person name="Cho J.-H."/>
            <person name="Park Y.-E."/>
            <person name="Jang D.-C."/>
            <person name="Im J.-S."/>
            <person name="Choi J.-G."/>
            <person name="Park H.-J."/>
            <person name="Lee G.-B."/>
            <person name="Lee Y.-G."/>
            <person name="Hong S.-Y."/>
            <person name="Cho K."/>
            <person name="Sohn K.H."/>
        </authorList>
    </citation>
    <scope>NUCLEOTIDE SEQUENCE</scope>
    <source>
        <strain evidence="1">KR_1_A1</strain>
    </source>
</reference>
<keyword evidence="2" id="KW-1185">Reference proteome</keyword>
<comment type="caution">
    <text evidence="1">The sequence shown here is derived from an EMBL/GenBank/DDBJ whole genome shotgun (WGS) entry which is preliminary data.</text>
</comment>
<organism evidence="1 2">
    <name type="scientific">Phytophthora infestans</name>
    <name type="common">Potato late blight agent</name>
    <name type="synonym">Botrytis infestans</name>
    <dbReference type="NCBI Taxonomy" id="4787"/>
    <lineage>
        <taxon>Eukaryota</taxon>
        <taxon>Sar</taxon>
        <taxon>Stramenopiles</taxon>
        <taxon>Oomycota</taxon>
        <taxon>Peronosporomycetes</taxon>
        <taxon>Peronosporales</taxon>
        <taxon>Peronosporaceae</taxon>
        <taxon>Phytophthora</taxon>
    </lineage>
</organism>
<evidence type="ECO:0000313" key="1">
    <source>
        <dbReference type="EMBL" id="KAF4043053.1"/>
    </source>
</evidence>
<name>A0A833WIJ3_PHYIN</name>